<keyword evidence="4" id="KW-0067">ATP-binding</keyword>
<dbReference type="InterPro" id="IPR003439">
    <property type="entry name" value="ABC_transporter-like_ATP-bd"/>
</dbReference>
<comment type="similarity">
    <text evidence="1">Belongs to the ABC transporter superfamily.</text>
</comment>
<dbReference type="Pfam" id="PF00005">
    <property type="entry name" value="ABC_tran"/>
    <property type="match status" value="1"/>
</dbReference>
<evidence type="ECO:0000259" key="5">
    <source>
        <dbReference type="PROSITE" id="PS50893"/>
    </source>
</evidence>
<evidence type="ECO:0000313" key="6">
    <source>
        <dbReference type="EMBL" id="OGG16952.1"/>
    </source>
</evidence>
<dbReference type="SUPFAM" id="SSF52540">
    <property type="entry name" value="P-loop containing nucleoside triphosphate hydrolases"/>
    <property type="match status" value="1"/>
</dbReference>
<comment type="caution">
    <text evidence="6">The sequence shown here is derived from an EMBL/GenBank/DDBJ whole genome shotgun (WGS) entry which is preliminary data.</text>
</comment>
<reference evidence="6 7" key="1">
    <citation type="journal article" date="2016" name="Nat. Commun.">
        <title>Thousands of microbial genomes shed light on interconnected biogeochemical processes in an aquifer system.</title>
        <authorList>
            <person name="Anantharaman K."/>
            <person name="Brown C.T."/>
            <person name="Hug L.A."/>
            <person name="Sharon I."/>
            <person name="Castelle C.J."/>
            <person name="Probst A.J."/>
            <person name="Thomas B.C."/>
            <person name="Singh A."/>
            <person name="Wilkins M.J."/>
            <person name="Karaoz U."/>
            <person name="Brodie E.L."/>
            <person name="Williams K.H."/>
            <person name="Hubbard S.S."/>
            <person name="Banfield J.F."/>
        </authorList>
    </citation>
    <scope>NUCLEOTIDE SEQUENCE [LARGE SCALE GENOMIC DNA]</scope>
</reference>
<accession>A0A1F5ZXR7</accession>
<dbReference type="InterPro" id="IPR003593">
    <property type="entry name" value="AAA+_ATPase"/>
</dbReference>
<keyword evidence="2" id="KW-0813">Transport</keyword>
<protein>
    <recommendedName>
        <fullName evidence="5">ABC transporter domain-containing protein</fullName>
    </recommendedName>
</protein>
<dbReference type="AlphaFoldDB" id="A0A1F5ZXR7"/>
<dbReference type="SMART" id="SM00382">
    <property type="entry name" value="AAA"/>
    <property type="match status" value="1"/>
</dbReference>
<proteinExistence type="inferred from homology"/>
<dbReference type="InterPro" id="IPR050763">
    <property type="entry name" value="ABC_transporter_ATP-binding"/>
</dbReference>
<dbReference type="GO" id="GO:0016887">
    <property type="term" value="F:ATP hydrolysis activity"/>
    <property type="evidence" value="ECO:0007669"/>
    <property type="project" value="InterPro"/>
</dbReference>
<keyword evidence="3" id="KW-0547">Nucleotide-binding</keyword>
<dbReference type="Gene3D" id="3.40.50.300">
    <property type="entry name" value="P-loop containing nucleotide triphosphate hydrolases"/>
    <property type="match status" value="1"/>
</dbReference>
<evidence type="ECO:0000256" key="3">
    <source>
        <dbReference type="ARBA" id="ARBA00022741"/>
    </source>
</evidence>
<dbReference type="PROSITE" id="PS50893">
    <property type="entry name" value="ABC_TRANSPORTER_2"/>
    <property type="match status" value="1"/>
</dbReference>
<evidence type="ECO:0000256" key="2">
    <source>
        <dbReference type="ARBA" id="ARBA00022448"/>
    </source>
</evidence>
<dbReference type="InterPro" id="IPR025302">
    <property type="entry name" value="DrrA1/2-like_C"/>
</dbReference>
<evidence type="ECO:0000256" key="1">
    <source>
        <dbReference type="ARBA" id="ARBA00005417"/>
    </source>
</evidence>
<name>A0A1F5ZXR7_9BACT</name>
<dbReference type="STRING" id="1798382.A3D77_06120"/>
<sequence>MTDVILKVENLVKNFGKFRAVDGISFSVPRGKIVGFLGPNGAGKTTTIHMLLGVTSKTSGSISYFGDNFDTHRETILKRINFASAFNTLQNRITVWENLVVFSLLYEVRNYTKKIEELCNHFEIESLFHKRYNDLSSGQRTRVNLVKSLLNDPELILMDEPTASLDPDITDKTLTLIEKLKKEKNLTLLYTSHNMDEITRICDEVIFLDHGKIVAQDTPLGLTKRVKNAELRLEFDGKEKILKKYLNEKKSVFSFPNPNTVVVKVEEKKIPEIIFGLSQSGVWITDIEVIKPSLEDVFLQIARSKKHDKY</sequence>
<gene>
    <name evidence="6" type="ORF">A3D77_06120</name>
</gene>
<dbReference type="Proteomes" id="UP000176923">
    <property type="component" value="Unassembled WGS sequence"/>
</dbReference>
<dbReference type="PROSITE" id="PS00211">
    <property type="entry name" value="ABC_TRANSPORTER_1"/>
    <property type="match status" value="1"/>
</dbReference>
<dbReference type="PANTHER" id="PTHR42711:SF5">
    <property type="entry name" value="ABC TRANSPORTER ATP-BINDING PROTEIN NATA"/>
    <property type="match status" value="1"/>
</dbReference>
<dbReference type="GO" id="GO:0005524">
    <property type="term" value="F:ATP binding"/>
    <property type="evidence" value="ECO:0007669"/>
    <property type="project" value="UniProtKB-KW"/>
</dbReference>
<dbReference type="InterPro" id="IPR027417">
    <property type="entry name" value="P-loop_NTPase"/>
</dbReference>
<dbReference type="Pfam" id="PF13732">
    <property type="entry name" value="DrrA1-3_C"/>
    <property type="match status" value="1"/>
</dbReference>
<dbReference type="InterPro" id="IPR017871">
    <property type="entry name" value="ABC_transporter-like_CS"/>
</dbReference>
<evidence type="ECO:0000313" key="7">
    <source>
        <dbReference type="Proteomes" id="UP000176923"/>
    </source>
</evidence>
<dbReference type="EMBL" id="MFJL01000005">
    <property type="protein sequence ID" value="OGG16952.1"/>
    <property type="molecule type" value="Genomic_DNA"/>
</dbReference>
<feature type="domain" description="ABC transporter" evidence="5">
    <location>
        <begin position="6"/>
        <end position="235"/>
    </location>
</feature>
<evidence type="ECO:0000256" key="4">
    <source>
        <dbReference type="ARBA" id="ARBA00022840"/>
    </source>
</evidence>
<dbReference type="PANTHER" id="PTHR42711">
    <property type="entry name" value="ABC TRANSPORTER ATP-BINDING PROTEIN"/>
    <property type="match status" value="1"/>
</dbReference>
<organism evidence="6 7">
    <name type="scientific">Candidatus Gottesmanbacteria bacterium RIFCSPHIGHO2_02_FULL_39_11</name>
    <dbReference type="NCBI Taxonomy" id="1798382"/>
    <lineage>
        <taxon>Bacteria</taxon>
        <taxon>Candidatus Gottesmaniibacteriota</taxon>
    </lineage>
</organism>